<gene>
    <name evidence="1" type="ORF">CRV2_00019696</name>
</gene>
<keyword evidence="2" id="KW-1185">Reference proteome</keyword>
<dbReference type="EMBL" id="CADEHS020000218">
    <property type="protein sequence ID" value="CAG9951009.1"/>
    <property type="molecule type" value="Genomic_DNA"/>
</dbReference>
<reference evidence="1" key="2">
    <citation type="submission" date="2021-10" db="EMBL/GenBank/DDBJ databases">
        <authorList>
            <person name="Piombo E."/>
        </authorList>
    </citation>
    <scope>NUCLEOTIDE SEQUENCE</scope>
</reference>
<organism evidence="1 2">
    <name type="scientific">Clonostachys rosea f. rosea IK726</name>
    <dbReference type="NCBI Taxonomy" id="1349383"/>
    <lineage>
        <taxon>Eukaryota</taxon>
        <taxon>Fungi</taxon>
        <taxon>Dikarya</taxon>
        <taxon>Ascomycota</taxon>
        <taxon>Pezizomycotina</taxon>
        <taxon>Sordariomycetes</taxon>
        <taxon>Hypocreomycetidae</taxon>
        <taxon>Hypocreales</taxon>
        <taxon>Bionectriaceae</taxon>
        <taxon>Clonostachys</taxon>
    </lineage>
</organism>
<comment type="caution">
    <text evidence="1">The sequence shown here is derived from an EMBL/GenBank/DDBJ whole genome shotgun (WGS) entry which is preliminary data.</text>
</comment>
<sequence length="404" mass="46967">MEPFVHLPDYPFVICRWCKVGCVTDEINSHLRQHHSHIKASERRIIQQVVRDISGLLKNQEELKSFQLPPPTTEPIPFIAPPEKDGKRCNECPLEAPYVVRKQAGIRRHYVEVHQWVSDWKRGGNVRQKASQPRSLPWTSGVRCQRFFRGRAASGWFEVGRDETELPVITHAEDPITRFKKAHEVQEQRFKSSSQMAIKVASDRLESNGWLDFVGWAQHLEGLRPDALREALKPAEEGETALQRVLGVLEQVMDQARAAATPRKAGKPALFEIQRKEMHLKPKRPFDNRLEDDTWARYKDVFRKMMCMLWRFEDWDDNQRPPYRLSVRQGDQWDRFREAIEKQDADGSATAKQEALERMCLDTVIGWLDHPLKQDHYDNVVISCLAVMGIREDGGWEDVVNYTP</sequence>
<accession>A0ACA9UCH4</accession>
<evidence type="ECO:0000313" key="1">
    <source>
        <dbReference type="EMBL" id="CAG9951009.1"/>
    </source>
</evidence>
<protein>
    <submittedName>
        <fullName evidence="1">Uncharacterized protein</fullName>
    </submittedName>
</protein>
<reference evidence="1" key="1">
    <citation type="submission" date="2020-04" db="EMBL/GenBank/DDBJ databases">
        <authorList>
            <person name="Broberg M."/>
        </authorList>
    </citation>
    <scope>NUCLEOTIDE SEQUENCE</scope>
</reference>
<dbReference type="Proteomes" id="UP000836387">
    <property type="component" value="Unassembled WGS sequence"/>
</dbReference>
<evidence type="ECO:0000313" key="2">
    <source>
        <dbReference type="Proteomes" id="UP000836387"/>
    </source>
</evidence>
<proteinExistence type="predicted"/>
<name>A0ACA9UCH4_BIOOC</name>